<dbReference type="EMBL" id="QKKF02031779">
    <property type="protein sequence ID" value="RZF34343.1"/>
    <property type="molecule type" value="Genomic_DNA"/>
</dbReference>
<proteinExistence type="inferred from homology"/>
<dbReference type="GO" id="GO:0005544">
    <property type="term" value="F:calcium-dependent phospholipid binding"/>
    <property type="evidence" value="ECO:0007669"/>
    <property type="project" value="UniProtKB-KW"/>
</dbReference>
<dbReference type="GO" id="GO:0005886">
    <property type="term" value="C:plasma membrane"/>
    <property type="evidence" value="ECO:0007669"/>
    <property type="project" value="TreeGrafter"/>
</dbReference>
<dbReference type="OrthoDB" id="37886at2759"/>
<dbReference type="PRINTS" id="PR00196">
    <property type="entry name" value="ANNEXIN"/>
</dbReference>
<dbReference type="InterPro" id="IPR001464">
    <property type="entry name" value="Annexin"/>
</dbReference>
<keyword evidence="5" id="KW-0732">Signal</keyword>
<dbReference type="GO" id="GO:0005634">
    <property type="term" value="C:nucleus"/>
    <property type="evidence" value="ECO:0007669"/>
    <property type="project" value="TreeGrafter"/>
</dbReference>
<comment type="caution">
    <text evidence="6">The sequence shown here is derived from an EMBL/GenBank/DDBJ whole genome shotgun (WGS) entry which is preliminary data.</text>
</comment>
<dbReference type="Gene3D" id="1.10.220.10">
    <property type="entry name" value="Annexin"/>
    <property type="match status" value="3"/>
</dbReference>
<dbReference type="InParanoid" id="A0A482WLG9"/>
<keyword evidence="3 4" id="KW-0041">Annexin</keyword>
<feature type="signal peptide" evidence="5">
    <location>
        <begin position="1"/>
        <end position="22"/>
    </location>
</feature>
<dbReference type="GO" id="GO:0001786">
    <property type="term" value="F:phosphatidylserine binding"/>
    <property type="evidence" value="ECO:0007669"/>
    <property type="project" value="TreeGrafter"/>
</dbReference>
<sequence>MGAIKFSVFIFGIFVCLHNAECAPQQKHTKVGQVQQSLPVIPVEMGKMEYNATVDAVALSEAIIGLGTNDRVVVDIIAHRTQNQRKQIREAYAKLYQKDLIEDLKADLSGNYGNVIIALMRDPHEFQAKELHRALTSILSSDDHVVGSILATITKPDILALKHAYGLLYNVSLDADILQYSEGDFKSFLYKIVASPQDKIRKDSEINTNLIDEQIELIPTRENDCGPIKNPKLDDVLAFSSFEHLDHLASTYQQRKNKTLTAAFKRWCSDESINDVYTTIIEYAVDSAKFFAKEIHNAVIGLGTDDRTIIRVIVGRHEKNLDRIKNVYNVMYDTKLSSSIAKETSGYYKEILLTLIGN</sequence>
<dbReference type="PROSITE" id="PS51897">
    <property type="entry name" value="ANNEXIN_2"/>
    <property type="match status" value="3"/>
</dbReference>
<keyword evidence="4" id="KW-0106">Calcium</keyword>
<protein>
    <recommendedName>
        <fullName evidence="4">Annexin</fullName>
    </recommendedName>
</protein>
<dbReference type="InterPro" id="IPR018502">
    <property type="entry name" value="Annexin_repeat"/>
</dbReference>
<dbReference type="Pfam" id="PF00191">
    <property type="entry name" value="Annexin"/>
    <property type="match status" value="2"/>
</dbReference>
<evidence type="ECO:0000313" key="6">
    <source>
        <dbReference type="EMBL" id="RZF34343.1"/>
    </source>
</evidence>
<name>A0A482WLG9_LAOST</name>
<dbReference type="AlphaFoldDB" id="A0A482WLG9"/>
<organism evidence="6 7">
    <name type="scientific">Laodelphax striatellus</name>
    <name type="common">Small brown planthopper</name>
    <name type="synonym">Delphax striatella</name>
    <dbReference type="NCBI Taxonomy" id="195883"/>
    <lineage>
        <taxon>Eukaryota</taxon>
        <taxon>Metazoa</taxon>
        <taxon>Ecdysozoa</taxon>
        <taxon>Arthropoda</taxon>
        <taxon>Hexapoda</taxon>
        <taxon>Insecta</taxon>
        <taxon>Pterygota</taxon>
        <taxon>Neoptera</taxon>
        <taxon>Paraneoptera</taxon>
        <taxon>Hemiptera</taxon>
        <taxon>Auchenorrhyncha</taxon>
        <taxon>Fulgoroidea</taxon>
        <taxon>Delphacidae</taxon>
        <taxon>Criomorphinae</taxon>
        <taxon>Laodelphax</taxon>
    </lineage>
</organism>
<dbReference type="PANTHER" id="PTHR10502">
    <property type="entry name" value="ANNEXIN"/>
    <property type="match status" value="1"/>
</dbReference>
<dbReference type="GO" id="GO:0032509">
    <property type="term" value="P:endosome transport via multivesicular body sorting pathway"/>
    <property type="evidence" value="ECO:0007669"/>
    <property type="project" value="TreeGrafter"/>
</dbReference>
<comment type="similarity">
    <text evidence="1 4">Belongs to the annexin family.</text>
</comment>
<evidence type="ECO:0000256" key="4">
    <source>
        <dbReference type="RuleBase" id="RU003540"/>
    </source>
</evidence>
<dbReference type="Proteomes" id="UP000291343">
    <property type="component" value="Unassembled WGS sequence"/>
</dbReference>
<keyword evidence="2 4" id="KW-0677">Repeat</keyword>
<dbReference type="FunFam" id="1.10.220.10:FF:000001">
    <property type="entry name" value="Annexin"/>
    <property type="match status" value="1"/>
</dbReference>
<dbReference type="InterPro" id="IPR037104">
    <property type="entry name" value="Annexin_sf"/>
</dbReference>
<keyword evidence="4" id="KW-0111">Calcium/phospholipid-binding</keyword>
<dbReference type="FunFam" id="1.10.220.10:FF:000005">
    <property type="entry name" value="Annexin"/>
    <property type="match status" value="1"/>
</dbReference>
<evidence type="ECO:0000256" key="5">
    <source>
        <dbReference type="SAM" id="SignalP"/>
    </source>
</evidence>
<dbReference type="PROSITE" id="PS00223">
    <property type="entry name" value="ANNEXIN_1"/>
    <property type="match status" value="2"/>
</dbReference>
<dbReference type="SUPFAM" id="SSF47874">
    <property type="entry name" value="Annexin"/>
    <property type="match status" value="1"/>
</dbReference>
<dbReference type="GO" id="GO:0005737">
    <property type="term" value="C:cytoplasm"/>
    <property type="evidence" value="ECO:0007669"/>
    <property type="project" value="TreeGrafter"/>
</dbReference>
<dbReference type="SMR" id="A0A482WLG9"/>
<reference evidence="6 7" key="1">
    <citation type="journal article" date="2017" name="Gigascience">
        <title>Genome sequence of the small brown planthopper, Laodelphax striatellus.</title>
        <authorList>
            <person name="Zhu J."/>
            <person name="Jiang F."/>
            <person name="Wang X."/>
            <person name="Yang P."/>
            <person name="Bao Y."/>
            <person name="Zhao W."/>
            <person name="Wang W."/>
            <person name="Lu H."/>
            <person name="Wang Q."/>
            <person name="Cui N."/>
            <person name="Li J."/>
            <person name="Chen X."/>
            <person name="Luo L."/>
            <person name="Yu J."/>
            <person name="Kang L."/>
            <person name="Cui F."/>
        </authorList>
    </citation>
    <scope>NUCLEOTIDE SEQUENCE [LARGE SCALE GENOMIC DNA]</scope>
    <source>
        <strain evidence="6">Lst14</strain>
    </source>
</reference>
<dbReference type="PANTHER" id="PTHR10502:SF233">
    <property type="entry name" value="ANNEXIN B9"/>
    <property type="match status" value="1"/>
</dbReference>
<dbReference type="GO" id="GO:0012506">
    <property type="term" value="C:vesicle membrane"/>
    <property type="evidence" value="ECO:0007669"/>
    <property type="project" value="TreeGrafter"/>
</dbReference>
<accession>A0A482WLG9</accession>
<dbReference type="STRING" id="195883.A0A482WLG9"/>
<evidence type="ECO:0000256" key="3">
    <source>
        <dbReference type="ARBA" id="ARBA00023216"/>
    </source>
</evidence>
<feature type="chain" id="PRO_5019790956" description="Annexin" evidence="5">
    <location>
        <begin position="23"/>
        <end position="358"/>
    </location>
</feature>
<keyword evidence="7" id="KW-1185">Reference proteome</keyword>
<gene>
    <name evidence="6" type="ORF">LSTR_LSTR008882</name>
</gene>
<dbReference type="SMART" id="SM00335">
    <property type="entry name" value="ANX"/>
    <property type="match status" value="3"/>
</dbReference>
<evidence type="ECO:0000313" key="7">
    <source>
        <dbReference type="Proteomes" id="UP000291343"/>
    </source>
</evidence>
<evidence type="ECO:0000256" key="2">
    <source>
        <dbReference type="ARBA" id="ARBA00022737"/>
    </source>
</evidence>
<dbReference type="InterPro" id="IPR018252">
    <property type="entry name" value="Annexin_repeat_CS"/>
</dbReference>
<evidence type="ECO:0000256" key="1">
    <source>
        <dbReference type="ARBA" id="ARBA00007831"/>
    </source>
</evidence>
<comment type="domain">
    <text evidence="4">A pair of annexin repeats may form one binding site for calcium and phospholipid.</text>
</comment>
<dbReference type="GO" id="GO:0005509">
    <property type="term" value="F:calcium ion binding"/>
    <property type="evidence" value="ECO:0007669"/>
    <property type="project" value="InterPro"/>
</dbReference>